<organism evidence="2 3">
    <name type="scientific">Acinetobacter albensis</name>
    <dbReference type="NCBI Taxonomy" id="1673609"/>
    <lineage>
        <taxon>Bacteria</taxon>
        <taxon>Pseudomonadati</taxon>
        <taxon>Pseudomonadota</taxon>
        <taxon>Gammaproteobacteria</taxon>
        <taxon>Moraxellales</taxon>
        <taxon>Moraxellaceae</taxon>
        <taxon>Acinetobacter</taxon>
    </lineage>
</organism>
<keyword evidence="1" id="KW-0732">Signal</keyword>
<name>A0ABW9JVQ5_9GAMM</name>
<feature type="signal peptide" evidence="1">
    <location>
        <begin position="1"/>
        <end position="20"/>
    </location>
</feature>
<evidence type="ECO:0000313" key="2">
    <source>
        <dbReference type="EMBL" id="MFN0297937.1"/>
    </source>
</evidence>
<accession>A0ABW9JVQ5</accession>
<evidence type="ECO:0000313" key="3">
    <source>
        <dbReference type="Proteomes" id="UP001632339"/>
    </source>
</evidence>
<dbReference type="Proteomes" id="UP001632339">
    <property type="component" value="Unassembled WGS sequence"/>
</dbReference>
<evidence type="ECO:0008006" key="4">
    <source>
        <dbReference type="Google" id="ProtNLM"/>
    </source>
</evidence>
<feature type="chain" id="PRO_5046128074" description="Lipocalin-like domain-containing protein" evidence="1">
    <location>
        <begin position="21"/>
        <end position="142"/>
    </location>
</feature>
<dbReference type="EMBL" id="JBJXCW010000009">
    <property type="protein sequence ID" value="MFN0297937.1"/>
    <property type="molecule type" value="Genomic_DNA"/>
</dbReference>
<evidence type="ECO:0000256" key="1">
    <source>
        <dbReference type="SAM" id="SignalP"/>
    </source>
</evidence>
<proteinExistence type="predicted"/>
<keyword evidence="3" id="KW-1185">Reference proteome</keyword>
<dbReference type="RefSeq" id="WP_409140440.1">
    <property type="nucleotide sequence ID" value="NZ_JBJXCW010000009.1"/>
</dbReference>
<protein>
    <recommendedName>
        <fullName evidence="4">Lipocalin-like domain-containing protein</fullName>
    </recommendedName>
</protein>
<comment type="caution">
    <text evidence="2">The sequence shown here is derived from an EMBL/GenBank/DDBJ whole genome shotgun (WGS) entry which is preliminary data.</text>
</comment>
<gene>
    <name evidence="2" type="ORF">ACKVE0_10440</name>
</gene>
<reference evidence="2 3" key="1">
    <citation type="submission" date="2024-12" db="EMBL/GenBank/DDBJ databases">
        <title>C001-4G Acinetobacter sp. assembled genome.</title>
        <authorList>
            <person name="D'Arcy K."/>
            <person name="Kingdon A.D.H."/>
            <person name="Breen A."/>
            <person name="Mckeown C."/>
            <person name="Allman E."/>
            <person name="Sharma P."/>
            <person name="Mcleman A."/>
            <person name="Roberts A.P."/>
        </authorList>
    </citation>
    <scope>NUCLEOTIDE SEQUENCE [LARGE SCALE GENOMIC DNA]</scope>
    <source>
        <strain evidence="2 3">C1-4G</strain>
    </source>
</reference>
<sequence length="142" mass="16066">MLKKLVLTVLGLGIVLPVQAFDKTQMNLNQDFWGTWSVYSPNAQCTETYQFSKPGQFTYTAKQKKMTGDFAILVNPDVKILDVLTMQIKTDNKKAGCTNQTVDYTNKDVNLSLKWISAKTAELCMDRRVGKQCTGLYLIKQK</sequence>